<dbReference type="EMBL" id="SPKJ01000093">
    <property type="protein sequence ID" value="MYZ49740.1"/>
    <property type="molecule type" value="Genomic_DNA"/>
</dbReference>
<dbReference type="AlphaFoldDB" id="A0A964T7A3"/>
<feature type="transmembrane region" description="Helical" evidence="4">
    <location>
        <begin position="219"/>
        <end position="245"/>
    </location>
</feature>
<feature type="transmembrane region" description="Helical" evidence="4">
    <location>
        <begin position="251"/>
        <end position="275"/>
    </location>
</feature>
<dbReference type="InterPro" id="IPR050327">
    <property type="entry name" value="Proton-linked_MCT"/>
</dbReference>
<organism evidence="6 7">
    <name type="scientific">Propylenella binzhouense</name>
    <dbReference type="NCBI Taxonomy" id="2555902"/>
    <lineage>
        <taxon>Bacteria</taxon>
        <taxon>Pseudomonadati</taxon>
        <taxon>Pseudomonadota</taxon>
        <taxon>Alphaproteobacteria</taxon>
        <taxon>Hyphomicrobiales</taxon>
        <taxon>Propylenellaceae</taxon>
        <taxon>Propylenella</taxon>
    </lineage>
</organism>
<dbReference type="RefSeq" id="WP_161142081.1">
    <property type="nucleotide sequence ID" value="NZ_SPKJ01000093.1"/>
</dbReference>
<dbReference type="InterPro" id="IPR020846">
    <property type="entry name" value="MFS_dom"/>
</dbReference>
<keyword evidence="1 4" id="KW-0812">Transmembrane</keyword>
<dbReference type="PANTHER" id="PTHR11360:SF284">
    <property type="entry name" value="EG:103B4.3 PROTEIN-RELATED"/>
    <property type="match status" value="1"/>
</dbReference>
<evidence type="ECO:0000313" key="7">
    <source>
        <dbReference type="Proteomes" id="UP000773614"/>
    </source>
</evidence>
<gene>
    <name evidence="6" type="ORF">E4O86_18705</name>
</gene>
<feature type="transmembrane region" description="Helical" evidence="4">
    <location>
        <begin position="51"/>
        <end position="71"/>
    </location>
</feature>
<proteinExistence type="predicted"/>
<dbReference type="Proteomes" id="UP000773614">
    <property type="component" value="Unassembled WGS sequence"/>
</dbReference>
<feature type="transmembrane region" description="Helical" evidence="4">
    <location>
        <begin position="78"/>
        <end position="99"/>
    </location>
</feature>
<keyword evidence="3 4" id="KW-0472">Membrane</keyword>
<dbReference type="GO" id="GO:0022857">
    <property type="term" value="F:transmembrane transporter activity"/>
    <property type="evidence" value="ECO:0007669"/>
    <property type="project" value="InterPro"/>
</dbReference>
<feature type="transmembrane region" description="Helical" evidence="4">
    <location>
        <begin position="169"/>
        <end position="187"/>
    </location>
</feature>
<evidence type="ECO:0000259" key="5">
    <source>
        <dbReference type="PROSITE" id="PS50850"/>
    </source>
</evidence>
<dbReference type="OrthoDB" id="9796632at2"/>
<evidence type="ECO:0000256" key="4">
    <source>
        <dbReference type="SAM" id="Phobius"/>
    </source>
</evidence>
<feature type="transmembrane region" description="Helical" evidence="4">
    <location>
        <begin position="12"/>
        <end position="31"/>
    </location>
</feature>
<keyword evidence="7" id="KW-1185">Reference proteome</keyword>
<feature type="transmembrane region" description="Helical" evidence="4">
    <location>
        <begin position="282"/>
        <end position="300"/>
    </location>
</feature>
<dbReference type="InterPro" id="IPR011701">
    <property type="entry name" value="MFS"/>
</dbReference>
<protein>
    <submittedName>
        <fullName evidence="6">MFS transporter</fullName>
    </submittedName>
</protein>
<name>A0A964T7A3_9HYPH</name>
<sequence length="402" mass="41571">MQQTGLRTRALVTLAVGFLVLFVGGGARFAMGLTLKPMVDELGWVRGDVGSAVALFQFVSAACMFAAGRFSDRLDPRIVLGAGLLLAGAGIGLMAVVTAHWQVLLVYGVLFAAGNGIASLIPVGVLVTRAFPGRTGAANSVVVAGMSVGQLVLVGAMAAALAAAGWRSLYVWLALLHFVALLPLFLVPSGRKRAHAHAEGAAPRAGGLSVRAAARQPRFWTILAIYAVCGFEDFFVATHIVAFAQDRGVDAFLAGNLLALMGLAGLLGLFIAGIWSDRSGPAWPTAASFAARLAVFALVAVDQSPFAIAVFALVFGMTFLVIAPLTVLFVRDGFGLAHLGALTGLITMVHHVCGGLGAYLGAALFDATGSYDPAFRIVLALSVLGLLLSLATRKAPRLDFGS</sequence>
<feature type="transmembrane region" description="Helical" evidence="4">
    <location>
        <begin position="105"/>
        <end position="128"/>
    </location>
</feature>
<feature type="transmembrane region" description="Helical" evidence="4">
    <location>
        <begin position="140"/>
        <end position="163"/>
    </location>
</feature>
<dbReference type="SUPFAM" id="SSF103473">
    <property type="entry name" value="MFS general substrate transporter"/>
    <property type="match status" value="1"/>
</dbReference>
<feature type="transmembrane region" description="Helical" evidence="4">
    <location>
        <begin position="342"/>
        <end position="362"/>
    </location>
</feature>
<dbReference type="PANTHER" id="PTHR11360">
    <property type="entry name" value="MONOCARBOXYLATE TRANSPORTER"/>
    <property type="match status" value="1"/>
</dbReference>
<accession>A0A964T7A3</accession>
<dbReference type="PROSITE" id="PS50850">
    <property type="entry name" value="MFS"/>
    <property type="match status" value="1"/>
</dbReference>
<keyword evidence="2 4" id="KW-1133">Transmembrane helix</keyword>
<comment type="caution">
    <text evidence="6">The sequence shown here is derived from an EMBL/GenBank/DDBJ whole genome shotgun (WGS) entry which is preliminary data.</text>
</comment>
<reference evidence="6" key="1">
    <citation type="submission" date="2019-03" db="EMBL/GenBank/DDBJ databases">
        <title>Afifella sp. nov., isolated from activated sludge.</title>
        <authorList>
            <person name="Li Q."/>
            <person name="Liu Y."/>
        </authorList>
    </citation>
    <scope>NUCLEOTIDE SEQUENCE</scope>
    <source>
        <strain evidence="6">L72</strain>
    </source>
</reference>
<dbReference type="Gene3D" id="1.20.1250.20">
    <property type="entry name" value="MFS general substrate transporter like domains"/>
    <property type="match status" value="2"/>
</dbReference>
<feature type="transmembrane region" description="Helical" evidence="4">
    <location>
        <begin position="306"/>
        <end position="330"/>
    </location>
</feature>
<evidence type="ECO:0000256" key="2">
    <source>
        <dbReference type="ARBA" id="ARBA00022989"/>
    </source>
</evidence>
<dbReference type="InterPro" id="IPR036259">
    <property type="entry name" value="MFS_trans_sf"/>
</dbReference>
<evidence type="ECO:0000256" key="1">
    <source>
        <dbReference type="ARBA" id="ARBA00022692"/>
    </source>
</evidence>
<evidence type="ECO:0000256" key="3">
    <source>
        <dbReference type="ARBA" id="ARBA00023136"/>
    </source>
</evidence>
<feature type="transmembrane region" description="Helical" evidence="4">
    <location>
        <begin position="374"/>
        <end position="392"/>
    </location>
</feature>
<feature type="domain" description="Major facilitator superfamily (MFS) profile" evidence="5">
    <location>
        <begin position="10"/>
        <end position="397"/>
    </location>
</feature>
<evidence type="ECO:0000313" key="6">
    <source>
        <dbReference type="EMBL" id="MYZ49740.1"/>
    </source>
</evidence>
<dbReference type="Pfam" id="PF07690">
    <property type="entry name" value="MFS_1"/>
    <property type="match status" value="1"/>
</dbReference>